<dbReference type="PANTHER" id="PTHR28532">
    <property type="entry name" value="GEO13458P1"/>
    <property type="match status" value="1"/>
</dbReference>
<evidence type="ECO:0000256" key="1">
    <source>
        <dbReference type="ARBA" id="ARBA00038090"/>
    </source>
</evidence>
<comment type="similarity">
    <text evidence="1">Belongs to the LTO1 family.</text>
</comment>
<dbReference type="PANTHER" id="PTHR28532:SF1">
    <property type="entry name" value="ORAL CANCER OVEREXPRESSED 1"/>
    <property type="match status" value="1"/>
</dbReference>
<dbReference type="EMBL" id="BSYO01000001">
    <property type="protein sequence ID" value="GMG98614.1"/>
    <property type="molecule type" value="Genomic_DNA"/>
</dbReference>
<gene>
    <name evidence="4" type="ORF">Nepgr_000454</name>
</gene>
<protein>
    <recommendedName>
        <fullName evidence="3">Essential protein Yae1 N-terminal domain-containing protein</fullName>
    </recommendedName>
</protein>
<feature type="domain" description="Essential protein Yae1 N-terminal" evidence="3">
    <location>
        <begin position="50"/>
        <end position="88"/>
    </location>
</feature>
<dbReference type="Pfam" id="PF09811">
    <property type="entry name" value="Yae1_N"/>
    <property type="match status" value="1"/>
</dbReference>
<dbReference type="InterPro" id="IPR052436">
    <property type="entry name" value="LTO1_adapter"/>
</dbReference>
<evidence type="ECO:0000313" key="4">
    <source>
        <dbReference type="EMBL" id="GMG98614.1"/>
    </source>
</evidence>
<proteinExistence type="inferred from homology"/>
<evidence type="ECO:0000259" key="3">
    <source>
        <dbReference type="Pfam" id="PF09811"/>
    </source>
</evidence>
<sequence>MDILDSCLNSEPTLPEKNKESNGDVLASVEQIVDIFASSVSLERTHIEEGYADGYKDGLTLGKQDGYQVGLKHGFQVGEELGFYRGLVDVWTSAIRVDPSCFSTRVQKIIQQMSELLDEYPIMEPEDERVDEIMGTLRLKFRVVCATLGVKLEYNGYPKKSDAQEIDF</sequence>
<organism evidence="4 5">
    <name type="scientific">Nepenthes gracilis</name>
    <name type="common">Slender pitcher plant</name>
    <dbReference type="NCBI Taxonomy" id="150966"/>
    <lineage>
        <taxon>Eukaryota</taxon>
        <taxon>Viridiplantae</taxon>
        <taxon>Streptophyta</taxon>
        <taxon>Embryophyta</taxon>
        <taxon>Tracheophyta</taxon>
        <taxon>Spermatophyta</taxon>
        <taxon>Magnoliopsida</taxon>
        <taxon>eudicotyledons</taxon>
        <taxon>Gunneridae</taxon>
        <taxon>Pentapetalae</taxon>
        <taxon>Caryophyllales</taxon>
        <taxon>Nepenthaceae</taxon>
        <taxon>Nepenthes</taxon>
    </lineage>
</organism>
<feature type="region of interest" description="Disordered" evidence="2">
    <location>
        <begin position="1"/>
        <end position="21"/>
    </location>
</feature>
<name>A0AAD3P4I0_NEPGR</name>
<dbReference type="InterPro" id="IPR019191">
    <property type="entry name" value="Essential_protein_Yae1_N"/>
</dbReference>
<comment type="caution">
    <text evidence="4">The sequence shown here is derived from an EMBL/GenBank/DDBJ whole genome shotgun (WGS) entry which is preliminary data.</text>
</comment>
<evidence type="ECO:0000313" key="5">
    <source>
        <dbReference type="Proteomes" id="UP001279734"/>
    </source>
</evidence>
<accession>A0AAD3P4I0</accession>
<keyword evidence="5" id="KW-1185">Reference proteome</keyword>
<evidence type="ECO:0000256" key="2">
    <source>
        <dbReference type="SAM" id="MobiDB-lite"/>
    </source>
</evidence>
<dbReference type="Proteomes" id="UP001279734">
    <property type="component" value="Unassembled WGS sequence"/>
</dbReference>
<dbReference type="AlphaFoldDB" id="A0AAD3P4I0"/>
<reference evidence="4" key="1">
    <citation type="submission" date="2023-05" db="EMBL/GenBank/DDBJ databases">
        <title>Nepenthes gracilis genome sequencing.</title>
        <authorList>
            <person name="Fukushima K."/>
        </authorList>
    </citation>
    <scope>NUCLEOTIDE SEQUENCE</scope>
    <source>
        <strain evidence="4">SING2019-196</strain>
    </source>
</reference>